<reference evidence="1" key="2">
    <citation type="submission" date="2025-09" db="UniProtKB">
        <authorList>
            <consortium name="Ensembl"/>
        </authorList>
    </citation>
    <scope>IDENTIFICATION</scope>
</reference>
<keyword evidence="2" id="KW-1185">Reference proteome</keyword>
<reference evidence="1" key="1">
    <citation type="submission" date="2025-08" db="UniProtKB">
        <authorList>
            <consortium name="Ensembl"/>
        </authorList>
    </citation>
    <scope>IDENTIFICATION</scope>
</reference>
<organism evidence="1 2">
    <name type="scientific">Acanthochromis polyacanthus</name>
    <name type="common">spiny chromis</name>
    <dbReference type="NCBI Taxonomy" id="80966"/>
    <lineage>
        <taxon>Eukaryota</taxon>
        <taxon>Metazoa</taxon>
        <taxon>Chordata</taxon>
        <taxon>Craniata</taxon>
        <taxon>Vertebrata</taxon>
        <taxon>Euteleostomi</taxon>
        <taxon>Actinopterygii</taxon>
        <taxon>Neopterygii</taxon>
        <taxon>Teleostei</taxon>
        <taxon>Neoteleostei</taxon>
        <taxon>Acanthomorphata</taxon>
        <taxon>Ovalentaria</taxon>
        <taxon>Pomacentridae</taxon>
        <taxon>Acanthochromis</taxon>
    </lineage>
</organism>
<dbReference type="Proteomes" id="UP000257200">
    <property type="component" value="Unplaced"/>
</dbReference>
<proteinExistence type="predicted"/>
<dbReference type="Ensembl" id="ENSAPOT00000033897.1">
    <property type="protein sequence ID" value="ENSAPOP00000032362.1"/>
    <property type="gene ID" value="ENSAPOG00000020197.1"/>
</dbReference>
<protein>
    <submittedName>
        <fullName evidence="1">Uncharacterized protein</fullName>
    </submittedName>
</protein>
<name>A0A3Q1GY42_9TELE</name>
<dbReference type="InParanoid" id="A0A3Q1GY42"/>
<evidence type="ECO:0000313" key="2">
    <source>
        <dbReference type="Proteomes" id="UP000257200"/>
    </source>
</evidence>
<accession>A0A3Q1GY42</accession>
<dbReference type="AlphaFoldDB" id="A0A3Q1GY42"/>
<evidence type="ECO:0000313" key="1">
    <source>
        <dbReference type="Ensembl" id="ENSAPOP00000032362.1"/>
    </source>
</evidence>
<sequence>MFINSYYNVMINLKDITDDAFKVTVNCLTEVSP</sequence>